<dbReference type="PANTHER" id="PTHR11434:SF0">
    <property type="entry name" value="NADH-UBIQUINONE OXIDOREDUCTASE CHAIN 4L"/>
    <property type="match status" value="1"/>
</dbReference>
<evidence type="ECO:0000256" key="1">
    <source>
        <dbReference type="ARBA" id="ARBA00004225"/>
    </source>
</evidence>
<evidence type="ECO:0000256" key="9">
    <source>
        <dbReference type="ARBA" id="ARBA00022982"/>
    </source>
</evidence>
<protein>
    <recommendedName>
        <fullName evidence="4 16">NADH-ubiquinone oxidoreductase chain 4L</fullName>
        <ecNumber evidence="3 16">7.1.1.2</ecNumber>
    </recommendedName>
</protein>
<evidence type="ECO:0000256" key="13">
    <source>
        <dbReference type="ARBA" id="ARBA00023128"/>
    </source>
</evidence>
<keyword evidence="12 16" id="KW-0830">Ubiquinone</keyword>
<feature type="transmembrane region" description="Helical" evidence="16">
    <location>
        <begin position="6"/>
        <end position="23"/>
    </location>
</feature>
<keyword evidence="9 16" id="KW-0249">Electron transport</keyword>
<dbReference type="InterPro" id="IPR039428">
    <property type="entry name" value="NUOK/Mnh_C1-like"/>
</dbReference>
<evidence type="ECO:0000256" key="10">
    <source>
        <dbReference type="ARBA" id="ARBA00022989"/>
    </source>
</evidence>
<keyword evidence="14 16" id="KW-0472">Membrane</keyword>
<evidence type="ECO:0000256" key="2">
    <source>
        <dbReference type="ARBA" id="ARBA00010519"/>
    </source>
</evidence>
<geneLocation type="mitochondrion" evidence="17"/>
<evidence type="ECO:0000256" key="7">
    <source>
        <dbReference type="ARBA" id="ARBA00022692"/>
    </source>
</evidence>
<evidence type="ECO:0000256" key="5">
    <source>
        <dbReference type="ARBA" id="ARBA00022448"/>
    </source>
</evidence>
<keyword evidence="11 16" id="KW-0520">NAD</keyword>
<reference evidence="17" key="1">
    <citation type="submission" date="2016-05" db="EMBL/GenBank/DDBJ databases">
        <authorList>
            <person name="Lavstsen T."/>
            <person name="Jespersen J.S."/>
        </authorList>
    </citation>
    <scope>NUCLEOTIDE SEQUENCE</scope>
    <source>
        <strain evidence="17">AUG2</strain>
    </source>
</reference>
<evidence type="ECO:0000256" key="14">
    <source>
        <dbReference type="ARBA" id="ARBA00023136"/>
    </source>
</evidence>
<dbReference type="Pfam" id="PF00420">
    <property type="entry name" value="Oxidored_q2"/>
    <property type="match status" value="1"/>
</dbReference>
<dbReference type="GO" id="GO:0005743">
    <property type="term" value="C:mitochondrial inner membrane"/>
    <property type="evidence" value="ECO:0007669"/>
    <property type="project" value="UniProtKB-SubCell"/>
</dbReference>
<dbReference type="GO" id="GO:0030964">
    <property type="term" value="C:NADH dehydrogenase complex"/>
    <property type="evidence" value="ECO:0007669"/>
    <property type="project" value="TreeGrafter"/>
</dbReference>
<dbReference type="GO" id="GO:0042773">
    <property type="term" value="P:ATP synthesis coupled electron transport"/>
    <property type="evidence" value="ECO:0007669"/>
    <property type="project" value="UniProtKB-UniRule"/>
</dbReference>
<dbReference type="AlphaFoldDB" id="A0A1L6V0G9"/>
<dbReference type="GO" id="GO:0008137">
    <property type="term" value="F:NADH dehydrogenase (ubiquinone) activity"/>
    <property type="evidence" value="ECO:0007669"/>
    <property type="project" value="UniProtKB-EC"/>
</dbReference>
<dbReference type="GO" id="GO:0016651">
    <property type="term" value="F:oxidoreductase activity, acting on NAD(P)H"/>
    <property type="evidence" value="ECO:0007669"/>
    <property type="project" value="InterPro"/>
</dbReference>
<evidence type="ECO:0000313" key="17">
    <source>
        <dbReference type="EMBL" id="APS87295.1"/>
    </source>
</evidence>
<feature type="transmembrane region" description="Helical" evidence="16">
    <location>
        <begin position="30"/>
        <end position="52"/>
    </location>
</feature>
<evidence type="ECO:0000256" key="16">
    <source>
        <dbReference type="RuleBase" id="RU004419"/>
    </source>
</evidence>
<comment type="function">
    <text evidence="16">Core subunit of the mitochondrial membrane respiratory chain NADH dehydrogenase (Complex I) which catalyzes electron transfer from NADH through the respiratory chain, using ubiquinone as an electron acceptor.</text>
</comment>
<keyword evidence="8 16" id="KW-1278">Translocase</keyword>
<gene>
    <name evidence="17" type="primary">nad4l</name>
</gene>
<comment type="subcellular location">
    <subcellularLocation>
        <location evidence="16">Mitochondrion inner membrane</location>
        <topology evidence="16">Multi-pass membrane protein</topology>
    </subcellularLocation>
    <subcellularLocation>
        <location evidence="1">Mitochondrion membrane</location>
        <topology evidence="1">Multi-pass membrane protein</topology>
    </subcellularLocation>
</comment>
<accession>A0A1L6V0G9</accession>
<keyword evidence="13 16" id="KW-0496">Mitochondrion</keyword>
<organism evidence="17">
    <name type="scientific">Pacifastacus leniusculus</name>
    <name type="common">Signal crayfish</name>
    <dbReference type="NCBI Taxonomy" id="6720"/>
    <lineage>
        <taxon>Eukaryota</taxon>
        <taxon>Metazoa</taxon>
        <taxon>Ecdysozoa</taxon>
        <taxon>Arthropoda</taxon>
        <taxon>Crustacea</taxon>
        <taxon>Multicrustacea</taxon>
        <taxon>Malacostraca</taxon>
        <taxon>Eumalacostraca</taxon>
        <taxon>Eucarida</taxon>
        <taxon>Decapoda</taxon>
        <taxon>Pleocyemata</taxon>
        <taxon>Astacidea</taxon>
        <taxon>Astacoidea</taxon>
        <taxon>Astacidae</taxon>
        <taxon>Pacifastacus</taxon>
    </lineage>
</organism>
<evidence type="ECO:0000256" key="15">
    <source>
        <dbReference type="ARBA" id="ARBA00049551"/>
    </source>
</evidence>
<proteinExistence type="inferred from homology"/>
<dbReference type="EC" id="7.1.1.2" evidence="3 16"/>
<comment type="catalytic activity">
    <reaction evidence="15 16">
        <text>a ubiquinone + NADH + 5 H(+)(in) = a ubiquinol + NAD(+) + 4 H(+)(out)</text>
        <dbReference type="Rhea" id="RHEA:29091"/>
        <dbReference type="Rhea" id="RHEA-COMP:9565"/>
        <dbReference type="Rhea" id="RHEA-COMP:9566"/>
        <dbReference type="ChEBI" id="CHEBI:15378"/>
        <dbReference type="ChEBI" id="CHEBI:16389"/>
        <dbReference type="ChEBI" id="CHEBI:17976"/>
        <dbReference type="ChEBI" id="CHEBI:57540"/>
        <dbReference type="ChEBI" id="CHEBI:57945"/>
        <dbReference type="EC" id="7.1.1.2"/>
    </reaction>
</comment>
<comment type="similarity">
    <text evidence="2 16">Belongs to the complex I subunit 4L family.</text>
</comment>
<keyword evidence="10 16" id="KW-1133">Transmembrane helix</keyword>
<evidence type="ECO:0000256" key="8">
    <source>
        <dbReference type="ARBA" id="ARBA00022967"/>
    </source>
</evidence>
<evidence type="ECO:0000256" key="4">
    <source>
        <dbReference type="ARBA" id="ARBA00016612"/>
    </source>
</evidence>
<feature type="transmembrane region" description="Helical" evidence="16">
    <location>
        <begin position="58"/>
        <end position="83"/>
    </location>
</feature>
<dbReference type="Gene3D" id="1.10.287.3510">
    <property type="match status" value="1"/>
</dbReference>
<evidence type="ECO:0000256" key="3">
    <source>
        <dbReference type="ARBA" id="ARBA00012944"/>
    </source>
</evidence>
<keyword evidence="7 16" id="KW-0812">Transmembrane</keyword>
<name>A0A1L6V0G9_PACLE</name>
<evidence type="ECO:0000256" key="11">
    <source>
        <dbReference type="ARBA" id="ARBA00023027"/>
    </source>
</evidence>
<evidence type="ECO:0000256" key="12">
    <source>
        <dbReference type="ARBA" id="ARBA00023075"/>
    </source>
</evidence>
<keyword evidence="16" id="KW-0999">Mitochondrion inner membrane</keyword>
<dbReference type="PANTHER" id="PTHR11434">
    <property type="entry name" value="NADH-UBIQUINONE OXIDOREDUCTASE SUBUNIT ND4L"/>
    <property type="match status" value="1"/>
</dbReference>
<sequence length="97" mass="10971">MSTLSLINLCSFMMFFCGVWSFISNRKHLLNTLLSLEFLVLSVFWVMSLYVSSVGIEIYIVLFFLTLGVCEGALGLSLLITIVRSHGNDYFNSFNVL</sequence>
<evidence type="ECO:0000256" key="6">
    <source>
        <dbReference type="ARBA" id="ARBA00022660"/>
    </source>
</evidence>
<keyword evidence="6 16" id="KW-0679">Respiratory chain</keyword>
<keyword evidence="5 16" id="KW-0813">Transport</keyword>
<dbReference type="InterPro" id="IPR001133">
    <property type="entry name" value="NADH_UbQ_OxRdtase_chain4L/K"/>
</dbReference>
<dbReference type="EMBL" id="KX268740">
    <property type="protein sequence ID" value="APS87295.1"/>
    <property type="molecule type" value="Genomic_DNA"/>
</dbReference>